<evidence type="ECO:0000256" key="3">
    <source>
        <dbReference type="ARBA" id="ARBA00022448"/>
    </source>
</evidence>
<accession>A0A9W4TRS2</accession>
<evidence type="ECO:0000256" key="4">
    <source>
        <dbReference type="ARBA" id="ARBA00022660"/>
    </source>
</evidence>
<organism evidence="12 13">
    <name type="scientific">Candida verbasci</name>
    <dbReference type="NCBI Taxonomy" id="1227364"/>
    <lineage>
        <taxon>Eukaryota</taxon>
        <taxon>Fungi</taxon>
        <taxon>Dikarya</taxon>
        <taxon>Ascomycota</taxon>
        <taxon>Saccharomycotina</taxon>
        <taxon>Pichiomycetes</taxon>
        <taxon>Debaryomycetaceae</taxon>
        <taxon>Candida/Lodderomyces clade</taxon>
        <taxon>Candida</taxon>
    </lineage>
</organism>
<keyword evidence="7 11" id="KW-0249">Electron transport</keyword>
<dbReference type="InterPro" id="IPR009346">
    <property type="entry name" value="GRIM-19"/>
</dbReference>
<reference evidence="12" key="1">
    <citation type="submission" date="2022-12" db="EMBL/GenBank/DDBJ databases">
        <authorList>
            <person name="Brejova B."/>
        </authorList>
    </citation>
    <scope>NUCLEOTIDE SEQUENCE</scope>
</reference>
<keyword evidence="10 11" id="KW-0472">Membrane</keyword>
<keyword evidence="13" id="KW-1185">Reference proteome</keyword>
<evidence type="ECO:0000256" key="9">
    <source>
        <dbReference type="ARBA" id="ARBA00023128"/>
    </source>
</evidence>
<keyword evidence="3 11" id="KW-0813">Transport</keyword>
<keyword evidence="9 11" id="KW-0496">Mitochondrion</keyword>
<evidence type="ECO:0000256" key="8">
    <source>
        <dbReference type="ARBA" id="ARBA00022989"/>
    </source>
</evidence>
<dbReference type="GO" id="GO:0045271">
    <property type="term" value="C:respiratory chain complex I"/>
    <property type="evidence" value="ECO:0007669"/>
    <property type="project" value="UniProtKB-UniRule"/>
</dbReference>
<evidence type="ECO:0000256" key="11">
    <source>
        <dbReference type="RuleBase" id="RU368034"/>
    </source>
</evidence>
<dbReference type="EMBL" id="CANTUO010000001">
    <property type="protein sequence ID" value="CAI5757058.1"/>
    <property type="molecule type" value="Genomic_DNA"/>
</dbReference>
<evidence type="ECO:0000256" key="6">
    <source>
        <dbReference type="ARBA" id="ARBA00022792"/>
    </source>
</evidence>
<comment type="similarity">
    <text evidence="2 11">Belongs to the complex I NDUFA13 subunit family.</text>
</comment>
<comment type="subcellular location">
    <subcellularLocation>
        <location evidence="1 11">Mitochondrion inner membrane</location>
        <topology evidence="1 11">Single-pass membrane protein</topology>
        <orientation evidence="1 11">Matrix side</orientation>
    </subcellularLocation>
</comment>
<keyword evidence="6 11" id="KW-0999">Mitochondrion inner membrane</keyword>
<evidence type="ECO:0000313" key="13">
    <source>
        <dbReference type="Proteomes" id="UP001152885"/>
    </source>
</evidence>
<evidence type="ECO:0000256" key="10">
    <source>
        <dbReference type="ARBA" id="ARBA00023136"/>
    </source>
</evidence>
<gene>
    <name evidence="12" type="ORF">CANVERA_P1575</name>
</gene>
<sequence>MQDLPPIGGYEPIQWKRNLPTRGYRPSIYFWGIVGIMSFGFYRVYHMNDEQRELTRERNWARFHLQPLLTAEDDRNLVRRYLAELERQNLVKENLTPEARDKFEKELYNDKSKFRFPRYTAGTSPSESS</sequence>
<evidence type="ECO:0000256" key="5">
    <source>
        <dbReference type="ARBA" id="ARBA00022692"/>
    </source>
</evidence>
<name>A0A9W4TRS2_9ASCO</name>
<dbReference type="PANTHER" id="PTHR12966:SF0">
    <property type="entry name" value="NADH DEHYDROGENASE [UBIQUINONE] 1 ALPHA SUBCOMPLEX SUBUNIT 13"/>
    <property type="match status" value="1"/>
</dbReference>
<proteinExistence type="inferred from homology"/>
<dbReference type="PANTHER" id="PTHR12966">
    <property type="entry name" value="NADH DEHYDROGENASE UBIQUINONE 1 ALPHA SUBCOMPLEX SUBUNIT 13"/>
    <property type="match status" value="1"/>
</dbReference>
<keyword evidence="5 11" id="KW-0812">Transmembrane</keyword>
<dbReference type="OrthoDB" id="3308at2759"/>
<keyword evidence="8 11" id="KW-1133">Transmembrane helix</keyword>
<dbReference type="Pfam" id="PF06212">
    <property type="entry name" value="GRIM-19"/>
    <property type="match status" value="1"/>
</dbReference>
<dbReference type="Proteomes" id="UP001152885">
    <property type="component" value="Unassembled WGS sequence"/>
</dbReference>
<evidence type="ECO:0000256" key="2">
    <source>
        <dbReference type="ARBA" id="ARBA00007312"/>
    </source>
</evidence>
<protein>
    <recommendedName>
        <fullName evidence="11">NADH dehydrogenase [ubiquinone] 1 alpha subcomplex subunit 13</fullName>
    </recommendedName>
</protein>
<keyword evidence="4 11" id="KW-0679">Respiratory chain</keyword>
<comment type="caution">
    <text evidence="12">The sequence shown here is derived from an EMBL/GenBank/DDBJ whole genome shotgun (WGS) entry which is preliminary data.</text>
</comment>
<feature type="transmembrane region" description="Helical" evidence="11">
    <location>
        <begin position="28"/>
        <end position="45"/>
    </location>
</feature>
<dbReference type="AlphaFoldDB" id="A0A9W4TRS2"/>
<evidence type="ECO:0000256" key="7">
    <source>
        <dbReference type="ARBA" id="ARBA00022982"/>
    </source>
</evidence>
<evidence type="ECO:0000256" key="1">
    <source>
        <dbReference type="ARBA" id="ARBA00004298"/>
    </source>
</evidence>
<comment type="function">
    <text evidence="11">Complex I functions in the transfer of electrons from NADH to the respiratory chain. Accessory subunit of the mitochondrial membrane respiratory chain NADH dehydrogenase (Complex I), that is believed not to be involved in catalysis.</text>
</comment>
<evidence type="ECO:0000313" key="12">
    <source>
        <dbReference type="EMBL" id="CAI5757058.1"/>
    </source>
</evidence>
<dbReference type="GO" id="GO:0005743">
    <property type="term" value="C:mitochondrial inner membrane"/>
    <property type="evidence" value="ECO:0007669"/>
    <property type="project" value="UniProtKB-SubCell"/>
</dbReference>